<protein>
    <submittedName>
        <fullName evidence="3">Sporulation and spore germination</fullName>
    </submittedName>
</protein>
<feature type="chain" id="PRO_5039097707" evidence="1">
    <location>
        <begin position="22"/>
        <end position="184"/>
    </location>
</feature>
<accession>A0A1M5PDE3</accession>
<dbReference type="AlphaFoldDB" id="A0A1M5PDE3"/>
<dbReference type="RefSeq" id="WP_073183046.1">
    <property type="nucleotide sequence ID" value="NZ_FQXI01000001.1"/>
</dbReference>
<dbReference type="EMBL" id="FQXI01000001">
    <property type="protein sequence ID" value="SHG99770.1"/>
    <property type="molecule type" value="Genomic_DNA"/>
</dbReference>
<sequence>MKNYKKILLSLSLLLIFTLTACSKNENAEVKEALENTSYEISLYFPSKDYVESGNEENKFVMVSSLKSNSVDFVFDAVKDLKNAPKVSGESAEVVEVYPAIPEKITINSVKVNGYTATVDLSSKDLSGGSLDEEILISSIFKTLTSTTNNGETFITSVQFTVDGEIVQSLMGHFDVSNVIEQEI</sequence>
<keyword evidence="1" id="KW-0732">Signal</keyword>
<evidence type="ECO:0000313" key="3">
    <source>
        <dbReference type="EMBL" id="SHG99770.1"/>
    </source>
</evidence>
<keyword evidence="4" id="KW-1185">Reference proteome</keyword>
<dbReference type="SMART" id="SM00909">
    <property type="entry name" value="Germane"/>
    <property type="match status" value="1"/>
</dbReference>
<dbReference type="PROSITE" id="PS51257">
    <property type="entry name" value="PROKAR_LIPOPROTEIN"/>
    <property type="match status" value="1"/>
</dbReference>
<evidence type="ECO:0000259" key="2">
    <source>
        <dbReference type="SMART" id="SM00909"/>
    </source>
</evidence>
<feature type="signal peptide" evidence="1">
    <location>
        <begin position="1"/>
        <end position="21"/>
    </location>
</feature>
<gene>
    <name evidence="3" type="ORF">SAMN02745245_00281</name>
</gene>
<feature type="domain" description="GerMN" evidence="2">
    <location>
        <begin position="74"/>
        <end position="171"/>
    </location>
</feature>
<dbReference type="STRING" id="1120995.SAMN02745245_00281"/>
<reference evidence="3 4" key="1">
    <citation type="submission" date="2016-11" db="EMBL/GenBank/DDBJ databases">
        <authorList>
            <person name="Jaros S."/>
            <person name="Januszkiewicz K."/>
            <person name="Wedrychowicz H."/>
        </authorList>
    </citation>
    <scope>NUCLEOTIDE SEQUENCE [LARGE SCALE GENOMIC DNA]</scope>
    <source>
        <strain evidence="3 4">DSM 21120</strain>
    </source>
</reference>
<dbReference type="Pfam" id="PF10646">
    <property type="entry name" value="Germane"/>
    <property type="match status" value="1"/>
</dbReference>
<dbReference type="OrthoDB" id="1954033at2"/>
<proteinExistence type="predicted"/>
<organism evidence="3 4">
    <name type="scientific">Anaerosphaera aminiphila DSM 21120</name>
    <dbReference type="NCBI Taxonomy" id="1120995"/>
    <lineage>
        <taxon>Bacteria</taxon>
        <taxon>Bacillati</taxon>
        <taxon>Bacillota</taxon>
        <taxon>Tissierellia</taxon>
        <taxon>Tissierellales</taxon>
        <taxon>Peptoniphilaceae</taxon>
        <taxon>Anaerosphaera</taxon>
    </lineage>
</organism>
<evidence type="ECO:0000313" key="4">
    <source>
        <dbReference type="Proteomes" id="UP000184032"/>
    </source>
</evidence>
<dbReference type="Proteomes" id="UP000184032">
    <property type="component" value="Unassembled WGS sequence"/>
</dbReference>
<evidence type="ECO:0000256" key="1">
    <source>
        <dbReference type="SAM" id="SignalP"/>
    </source>
</evidence>
<name>A0A1M5PDE3_9FIRM</name>
<dbReference type="InterPro" id="IPR019606">
    <property type="entry name" value="GerMN"/>
</dbReference>